<dbReference type="PANTHER" id="PTHR38445:SF9">
    <property type="entry name" value="HTH-TYPE TRANSCRIPTIONAL REPRESSOR YTRA"/>
    <property type="match status" value="1"/>
</dbReference>
<dbReference type="GO" id="GO:0003677">
    <property type="term" value="F:DNA binding"/>
    <property type="evidence" value="ECO:0007669"/>
    <property type="project" value="UniProtKB-KW"/>
</dbReference>
<dbReference type="InterPro" id="IPR036390">
    <property type="entry name" value="WH_DNA-bd_sf"/>
</dbReference>
<dbReference type="Proteomes" id="UP000823823">
    <property type="component" value="Unassembled WGS sequence"/>
</dbReference>
<dbReference type="AlphaFoldDB" id="A0A9D2LBF4"/>
<evidence type="ECO:0000256" key="2">
    <source>
        <dbReference type="ARBA" id="ARBA00023125"/>
    </source>
</evidence>
<evidence type="ECO:0000259" key="4">
    <source>
        <dbReference type="PROSITE" id="PS50949"/>
    </source>
</evidence>
<keyword evidence="3" id="KW-0804">Transcription</keyword>
<dbReference type="SUPFAM" id="SSF46785">
    <property type="entry name" value="Winged helix' DNA-binding domain"/>
    <property type="match status" value="1"/>
</dbReference>
<dbReference type="EMBL" id="DWZH01000020">
    <property type="protein sequence ID" value="HJB09416.1"/>
    <property type="molecule type" value="Genomic_DNA"/>
</dbReference>
<dbReference type="PROSITE" id="PS50949">
    <property type="entry name" value="HTH_GNTR"/>
    <property type="match status" value="1"/>
</dbReference>
<proteinExistence type="predicted"/>
<dbReference type="SMART" id="SM00345">
    <property type="entry name" value="HTH_GNTR"/>
    <property type="match status" value="1"/>
</dbReference>
<protein>
    <submittedName>
        <fullName evidence="5">GntR family transcriptional regulator</fullName>
    </submittedName>
</protein>
<dbReference type="Pfam" id="PF00392">
    <property type="entry name" value="GntR"/>
    <property type="match status" value="1"/>
</dbReference>
<sequence length="139" mass="14567">MVHLVIDPSDSTPPFEQIKRDVLDQVRTGVLTSGDRLPAIRALASELQLAAGTVARAYKELEEEQVIVTRRGAGTTIAPDASAAAEKAVAARPMVPADRVDPQLLELIAAAVATARAGGHGDAQILRAVRQALGEADRA</sequence>
<dbReference type="PANTHER" id="PTHR38445">
    <property type="entry name" value="HTH-TYPE TRANSCRIPTIONAL REPRESSOR YTRA"/>
    <property type="match status" value="1"/>
</dbReference>
<dbReference type="Gene3D" id="1.10.10.10">
    <property type="entry name" value="Winged helix-like DNA-binding domain superfamily/Winged helix DNA-binding domain"/>
    <property type="match status" value="1"/>
</dbReference>
<accession>A0A9D2LBF4</accession>
<evidence type="ECO:0000256" key="1">
    <source>
        <dbReference type="ARBA" id="ARBA00023015"/>
    </source>
</evidence>
<comment type="caution">
    <text evidence="5">The sequence shown here is derived from an EMBL/GenBank/DDBJ whole genome shotgun (WGS) entry which is preliminary data.</text>
</comment>
<reference evidence="5" key="1">
    <citation type="journal article" date="2021" name="PeerJ">
        <title>Extensive microbial diversity within the chicken gut microbiome revealed by metagenomics and culture.</title>
        <authorList>
            <person name="Gilroy R."/>
            <person name="Ravi A."/>
            <person name="Getino M."/>
            <person name="Pursley I."/>
            <person name="Horton D.L."/>
            <person name="Alikhan N.F."/>
            <person name="Baker D."/>
            <person name="Gharbi K."/>
            <person name="Hall N."/>
            <person name="Watson M."/>
            <person name="Adriaenssens E.M."/>
            <person name="Foster-Nyarko E."/>
            <person name="Jarju S."/>
            <person name="Secka A."/>
            <person name="Antonio M."/>
            <person name="Oren A."/>
            <person name="Chaudhuri R.R."/>
            <person name="La Ragione R."/>
            <person name="Hildebrand F."/>
            <person name="Pallen M.J."/>
        </authorList>
    </citation>
    <scope>NUCLEOTIDE SEQUENCE</scope>
    <source>
        <strain evidence="5">ChiHjej13B12-24818</strain>
    </source>
</reference>
<reference evidence="5" key="2">
    <citation type="submission" date="2021-04" db="EMBL/GenBank/DDBJ databases">
        <authorList>
            <person name="Gilroy R."/>
        </authorList>
    </citation>
    <scope>NUCLEOTIDE SEQUENCE</scope>
    <source>
        <strain evidence="5">ChiHjej13B12-24818</strain>
    </source>
</reference>
<evidence type="ECO:0000256" key="3">
    <source>
        <dbReference type="ARBA" id="ARBA00023163"/>
    </source>
</evidence>
<evidence type="ECO:0000313" key="6">
    <source>
        <dbReference type="Proteomes" id="UP000823823"/>
    </source>
</evidence>
<dbReference type="GO" id="GO:0003700">
    <property type="term" value="F:DNA-binding transcription factor activity"/>
    <property type="evidence" value="ECO:0007669"/>
    <property type="project" value="InterPro"/>
</dbReference>
<gene>
    <name evidence="5" type="ORF">H9786_02615</name>
</gene>
<keyword evidence="1" id="KW-0805">Transcription regulation</keyword>
<feature type="domain" description="HTH gntR-type" evidence="4">
    <location>
        <begin position="12"/>
        <end position="80"/>
    </location>
</feature>
<dbReference type="InterPro" id="IPR036388">
    <property type="entry name" value="WH-like_DNA-bd_sf"/>
</dbReference>
<evidence type="ECO:0000313" key="5">
    <source>
        <dbReference type="EMBL" id="HJB09416.1"/>
    </source>
</evidence>
<organism evidence="5 6">
    <name type="scientific">Candidatus Brachybacterium merdavium</name>
    <dbReference type="NCBI Taxonomy" id="2838513"/>
    <lineage>
        <taxon>Bacteria</taxon>
        <taxon>Bacillati</taxon>
        <taxon>Actinomycetota</taxon>
        <taxon>Actinomycetes</taxon>
        <taxon>Micrococcales</taxon>
        <taxon>Dermabacteraceae</taxon>
        <taxon>Brachybacterium</taxon>
    </lineage>
</organism>
<name>A0A9D2LBF4_9MICO</name>
<dbReference type="CDD" id="cd07377">
    <property type="entry name" value="WHTH_GntR"/>
    <property type="match status" value="1"/>
</dbReference>
<dbReference type="InterPro" id="IPR000524">
    <property type="entry name" value="Tscrpt_reg_HTH_GntR"/>
</dbReference>
<keyword evidence="2" id="KW-0238">DNA-binding</keyword>